<proteinExistence type="predicted"/>
<organism evidence="1 2">
    <name type="scientific">Postia placenta MAD-698-R-SB12</name>
    <dbReference type="NCBI Taxonomy" id="670580"/>
    <lineage>
        <taxon>Eukaryota</taxon>
        <taxon>Fungi</taxon>
        <taxon>Dikarya</taxon>
        <taxon>Basidiomycota</taxon>
        <taxon>Agaricomycotina</taxon>
        <taxon>Agaricomycetes</taxon>
        <taxon>Polyporales</taxon>
        <taxon>Adustoporiaceae</taxon>
        <taxon>Rhodonia</taxon>
    </lineage>
</organism>
<accession>A0A1X6MJE5</accession>
<gene>
    <name evidence="1" type="ORF">POSPLADRAFT_1050880</name>
</gene>
<name>A0A1X6MJE5_9APHY</name>
<dbReference type="OrthoDB" id="10315443at2759"/>
<dbReference type="RefSeq" id="XP_024332957.1">
    <property type="nucleotide sequence ID" value="XM_024480091.1"/>
</dbReference>
<evidence type="ECO:0000313" key="2">
    <source>
        <dbReference type="Proteomes" id="UP000194127"/>
    </source>
</evidence>
<dbReference type="Proteomes" id="UP000194127">
    <property type="component" value="Unassembled WGS sequence"/>
</dbReference>
<protein>
    <submittedName>
        <fullName evidence="1">Uncharacterized protein</fullName>
    </submittedName>
</protein>
<dbReference type="GeneID" id="36325041"/>
<reference evidence="1 2" key="1">
    <citation type="submission" date="2017-04" db="EMBL/GenBank/DDBJ databases">
        <title>Genome Sequence of the Model Brown-Rot Fungus Postia placenta SB12.</title>
        <authorList>
            <consortium name="DOE Joint Genome Institute"/>
            <person name="Gaskell J."/>
            <person name="Kersten P."/>
            <person name="Larrondo L.F."/>
            <person name="Canessa P."/>
            <person name="Martinez D."/>
            <person name="Hibbett D."/>
            <person name="Schmoll M."/>
            <person name="Kubicek C.P."/>
            <person name="Martinez A.T."/>
            <person name="Yadav J."/>
            <person name="Master E."/>
            <person name="Magnuson J.K."/>
            <person name="James T."/>
            <person name="Yaver D."/>
            <person name="Berka R."/>
            <person name="Labutti K."/>
            <person name="Lipzen A."/>
            <person name="Aerts A."/>
            <person name="Barry K."/>
            <person name="Henrissat B."/>
            <person name="Blanchette R."/>
            <person name="Grigoriev I."/>
            <person name="Cullen D."/>
        </authorList>
    </citation>
    <scope>NUCLEOTIDE SEQUENCE [LARGE SCALE GENOMIC DNA]</scope>
    <source>
        <strain evidence="1 2">MAD-698-R-SB12</strain>
    </source>
</reference>
<keyword evidence="2" id="KW-1185">Reference proteome</keyword>
<dbReference type="AlphaFoldDB" id="A0A1X6MJE5"/>
<dbReference type="EMBL" id="KZ110616">
    <property type="protein sequence ID" value="OSX56163.1"/>
    <property type="molecule type" value="Genomic_DNA"/>
</dbReference>
<sequence>MEPMDVDWDAAQEARREPMQIGCIGSFKYDATKSDTDAILSPCTAIINVVGLLSPHGYGPIADAANEGFPAATQDCISGGTVLNLFEQNIFQLDLRNTQGYNPPGPL</sequence>
<evidence type="ECO:0000313" key="1">
    <source>
        <dbReference type="EMBL" id="OSX56163.1"/>
    </source>
</evidence>